<dbReference type="InterPro" id="IPR032810">
    <property type="entry name" value="CCA-adding_enz_C"/>
</dbReference>
<dbReference type="Pfam" id="PF13735">
    <property type="entry name" value="tRNA_NucTran2_2"/>
    <property type="match status" value="1"/>
</dbReference>
<dbReference type="GO" id="GO:0016779">
    <property type="term" value="F:nucleotidyltransferase activity"/>
    <property type="evidence" value="ECO:0007669"/>
    <property type="project" value="UniProtKB-KW"/>
</dbReference>
<keyword evidence="7" id="KW-0692">RNA repair</keyword>
<keyword evidence="4 14" id="KW-0548">Nucleotidyltransferase</keyword>
<dbReference type="GO" id="GO:0016787">
    <property type="term" value="F:hydrolase activity"/>
    <property type="evidence" value="ECO:0007669"/>
    <property type="project" value="UniProtKB-KW"/>
</dbReference>
<keyword evidence="10 11" id="KW-0694">RNA-binding</keyword>
<dbReference type="CDD" id="cd00077">
    <property type="entry name" value="HDc"/>
    <property type="match status" value="1"/>
</dbReference>
<dbReference type="GO" id="GO:0008033">
    <property type="term" value="P:tRNA processing"/>
    <property type="evidence" value="ECO:0007669"/>
    <property type="project" value="UniProtKB-KW"/>
</dbReference>
<evidence type="ECO:0000313" key="14">
    <source>
        <dbReference type="EMBL" id="KKT42980.1"/>
    </source>
</evidence>
<dbReference type="GO" id="GO:0005524">
    <property type="term" value="F:ATP binding"/>
    <property type="evidence" value="ECO:0007669"/>
    <property type="project" value="UniProtKB-KW"/>
</dbReference>
<evidence type="ECO:0000256" key="1">
    <source>
        <dbReference type="ARBA" id="ARBA00001946"/>
    </source>
</evidence>
<dbReference type="InterPro" id="IPR002646">
    <property type="entry name" value="PolA_pol_head_dom"/>
</dbReference>
<sequence>MRKKEQKQFEIPKEARAICALLKLAGFEAYLVGGCVRDMIVGVEPKDWDITTAARPEKIQELFPESVYENNFGTVAIKTDSEDPKLKIVEVTTFRIEGKYSDKRHPDEVRFADKVEDDLSRRDFTINAMAYDIDTNEVIDPYGGREDLENGVIRTVGDPLKRFEEDALRLMRGVRFSAEFGFVIEEYTEKALQQSAGLLEMIAKERVRDEFIKIIATKKAVEGIEELERTGLLRFVMPELRDGIGVGQNEHHIYSVWEHNLKSLEYAVKQGYELEIRLAALLHDVGKPKTKAGDGKHSTFYNHELVGARIATRMLDRLHFPKHIAENIIHLIRYHMFYYNVGEVSPAGVRRFLARVGPESIDDLIKVREADRIGSGVPKAVPYKLRHLLFMIEKVKRDPISPKMIKINGEEIMELLTIKPGPKIGKILAVLLEEVIEDPFKNEQVLLKRRVTELNELSESELDAMVKKAKETKDEFEEGIEHEMKKQFHV</sequence>
<evidence type="ECO:0000256" key="5">
    <source>
        <dbReference type="ARBA" id="ARBA00022723"/>
    </source>
</evidence>
<dbReference type="SUPFAM" id="SSF81891">
    <property type="entry name" value="Poly A polymerase C-terminal region-like"/>
    <property type="match status" value="1"/>
</dbReference>
<accession>A0A0G1H839</accession>
<evidence type="ECO:0000256" key="4">
    <source>
        <dbReference type="ARBA" id="ARBA00022695"/>
    </source>
</evidence>
<evidence type="ECO:0000256" key="6">
    <source>
        <dbReference type="ARBA" id="ARBA00022741"/>
    </source>
</evidence>
<dbReference type="Gene3D" id="1.10.246.80">
    <property type="match status" value="1"/>
</dbReference>
<evidence type="ECO:0000256" key="9">
    <source>
        <dbReference type="ARBA" id="ARBA00022842"/>
    </source>
</evidence>
<dbReference type="Pfam" id="PF01743">
    <property type="entry name" value="PolyA_pol"/>
    <property type="match status" value="1"/>
</dbReference>
<keyword evidence="12" id="KW-0175">Coiled coil</keyword>
<dbReference type="InterPro" id="IPR050124">
    <property type="entry name" value="tRNA_CCA-adding_enzyme"/>
</dbReference>
<dbReference type="EMBL" id="LCHW01000003">
    <property type="protein sequence ID" value="KKT42980.1"/>
    <property type="molecule type" value="Genomic_DNA"/>
</dbReference>
<dbReference type="InterPro" id="IPR006674">
    <property type="entry name" value="HD_domain"/>
</dbReference>
<dbReference type="PANTHER" id="PTHR47545">
    <property type="entry name" value="MULTIFUNCTIONAL CCA PROTEIN"/>
    <property type="match status" value="1"/>
</dbReference>
<dbReference type="PATRIC" id="fig|1619017.3.peg.841"/>
<dbReference type="GO" id="GO:0046872">
    <property type="term" value="F:metal ion binding"/>
    <property type="evidence" value="ECO:0007669"/>
    <property type="project" value="UniProtKB-KW"/>
</dbReference>
<dbReference type="PROSITE" id="PS51831">
    <property type="entry name" value="HD"/>
    <property type="match status" value="1"/>
</dbReference>
<feature type="domain" description="HD" evidence="13">
    <location>
        <begin position="256"/>
        <end position="376"/>
    </location>
</feature>
<keyword evidence="8" id="KW-0067">ATP-binding</keyword>
<evidence type="ECO:0000256" key="8">
    <source>
        <dbReference type="ARBA" id="ARBA00022840"/>
    </source>
</evidence>
<dbReference type="GO" id="GO:0042245">
    <property type="term" value="P:RNA repair"/>
    <property type="evidence" value="ECO:0007669"/>
    <property type="project" value="UniProtKB-KW"/>
</dbReference>
<organism evidence="14 15">
    <name type="scientific">Candidatus Wolfebacteria bacterium GW2011_GWE2_44_13</name>
    <dbReference type="NCBI Taxonomy" id="1619017"/>
    <lineage>
        <taxon>Bacteria</taxon>
        <taxon>Candidatus Wolfeibacteriota</taxon>
    </lineage>
</organism>
<dbReference type="CDD" id="cd05398">
    <property type="entry name" value="NT_ClassII-CCAase"/>
    <property type="match status" value="1"/>
</dbReference>
<dbReference type="PANTHER" id="PTHR47545:SF1">
    <property type="entry name" value="MULTIFUNCTIONAL CCA PROTEIN"/>
    <property type="match status" value="1"/>
</dbReference>
<gene>
    <name evidence="14" type="ORF">UW32_C0003G0083</name>
</gene>
<keyword evidence="3" id="KW-0819">tRNA processing</keyword>
<keyword evidence="14" id="KW-0378">Hydrolase</keyword>
<dbReference type="InterPro" id="IPR003607">
    <property type="entry name" value="HD/PDEase_dom"/>
</dbReference>
<comment type="caution">
    <text evidence="14">The sequence shown here is derived from an EMBL/GenBank/DDBJ whole genome shotgun (WGS) entry which is preliminary data.</text>
</comment>
<dbReference type="Gene3D" id="1.10.3090.10">
    <property type="entry name" value="cca-adding enzyme, domain 2"/>
    <property type="match status" value="1"/>
</dbReference>
<evidence type="ECO:0000256" key="12">
    <source>
        <dbReference type="SAM" id="Coils"/>
    </source>
</evidence>
<evidence type="ECO:0000256" key="2">
    <source>
        <dbReference type="ARBA" id="ARBA00022679"/>
    </source>
</evidence>
<keyword evidence="6" id="KW-0547">Nucleotide-binding</keyword>
<dbReference type="AlphaFoldDB" id="A0A0G1H839"/>
<dbReference type="InterPro" id="IPR006675">
    <property type="entry name" value="HDIG_dom"/>
</dbReference>
<dbReference type="SMART" id="SM00471">
    <property type="entry name" value="HDc"/>
    <property type="match status" value="1"/>
</dbReference>
<evidence type="ECO:0000256" key="3">
    <source>
        <dbReference type="ARBA" id="ARBA00022694"/>
    </source>
</evidence>
<keyword evidence="2 11" id="KW-0808">Transferase</keyword>
<dbReference type="Gene3D" id="3.30.460.10">
    <property type="entry name" value="Beta Polymerase, domain 2"/>
    <property type="match status" value="1"/>
</dbReference>
<dbReference type="Pfam" id="PF12627">
    <property type="entry name" value="PolyA_pol_RNAbd"/>
    <property type="match status" value="1"/>
</dbReference>
<dbReference type="Pfam" id="PF01966">
    <property type="entry name" value="HD"/>
    <property type="match status" value="1"/>
</dbReference>
<name>A0A0G1H839_9BACT</name>
<comment type="cofactor">
    <cofactor evidence="1">
        <name>Mg(2+)</name>
        <dbReference type="ChEBI" id="CHEBI:18420"/>
    </cofactor>
</comment>
<feature type="coiled-coil region" evidence="12">
    <location>
        <begin position="455"/>
        <end position="486"/>
    </location>
</feature>
<dbReference type="NCBIfam" id="TIGR00277">
    <property type="entry name" value="HDIG"/>
    <property type="match status" value="1"/>
</dbReference>
<dbReference type="InterPro" id="IPR043519">
    <property type="entry name" value="NT_sf"/>
</dbReference>
<evidence type="ECO:0000256" key="7">
    <source>
        <dbReference type="ARBA" id="ARBA00022800"/>
    </source>
</evidence>
<evidence type="ECO:0000256" key="11">
    <source>
        <dbReference type="RuleBase" id="RU003953"/>
    </source>
</evidence>
<keyword evidence="5" id="KW-0479">Metal-binding</keyword>
<reference evidence="14 15" key="1">
    <citation type="journal article" date="2015" name="Nature">
        <title>rRNA introns, odd ribosomes, and small enigmatic genomes across a large radiation of phyla.</title>
        <authorList>
            <person name="Brown C.T."/>
            <person name="Hug L.A."/>
            <person name="Thomas B.C."/>
            <person name="Sharon I."/>
            <person name="Castelle C.J."/>
            <person name="Singh A."/>
            <person name="Wilkins M.J."/>
            <person name="Williams K.H."/>
            <person name="Banfield J.F."/>
        </authorList>
    </citation>
    <scope>NUCLEOTIDE SEQUENCE [LARGE SCALE GENOMIC DNA]</scope>
</reference>
<dbReference type="Proteomes" id="UP000034051">
    <property type="component" value="Unassembled WGS sequence"/>
</dbReference>
<dbReference type="GO" id="GO:0003723">
    <property type="term" value="F:RNA binding"/>
    <property type="evidence" value="ECO:0007669"/>
    <property type="project" value="UniProtKB-KW"/>
</dbReference>
<dbReference type="SUPFAM" id="SSF81301">
    <property type="entry name" value="Nucleotidyltransferase"/>
    <property type="match status" value="1"/>
</dbReference>
<proteinExistence type="inferred from homology"/>
<keyword evidence="9" id="KW-0460">Magnesium</keyword>
<evidence type="ECO:0000256" key="10">
    <source>
        <dbReference type="ARBA" id="ARBA00022884"/>
    </source>
</evidence>
<dbReference type="InterPro" id="IPR032828">
    <property type="entry name" value="PolyA_RNA-bd"/>
</dbReference>
<evidence type="ECO:0000313" key="15">
    <source>
        <dbReference type="Proteomes" id="UP000034051"/>
    </source>
</evidence>
<protein>
    <submittedName>
        <fullName evidence="14">Polynucleotide adenylyltransferase/metal dependent phosphohydrolase</fullName>
    </submittedName>
</protein>
<comment type="similarity">
    <text evidence="11">Belongs to the tRNA nucleotidyltransferase/poly(A) polymerase family.</text>
</comment>
<evidence type="ECO:0000259" key="13">
    <source>
        <dbReference type="PROSITE" id="PS51831"/>
    </source>
</evidence>